<accession>A0AAU7V9N2</accession>
<sequence length="255" mass="27891">MSEPLFALKDVTREFTRRGVTTRALSGVSLEVRSGRSLGIVGESGAGKSTILNLLLALDTPTEGEVTWRGEPLPPKGREATRQFRRQVQMVFQDPRSSLDPRMKIHRIVGEPLASLKIPGSHRARVDEVLAQVGLDPEVGDRYPAQFSGGQRQRIAIARALAPNPQVLVADEPVSALDVSVRADLLDLLAELKEQLGLTLLMVSHDIAVVARLCEEMVVLQSGRVEESGPTQTLLRTPTSDYTRRLLEAVPRLPA</sequence>
<dbReference type="PANTHER" id="PTHR43776:SF7">
    <property type="entry name" value="D,D-DIPEPTIDE TRANSPORT ATP-BINDING PROTEIN DDPF-RELATED"/>
    <property type="match status" value="1"/>
</dbReference>
<dbReference type="PROSITE" id="PS50893">
    <property type="entry name" value="ABC_TRANSPORTER_2"/>
    <property type="match status" value="1"/>
</dbReference>
<feature type="domain" description="ABC transporter" evidence="5">
    <location>
        <begin position="6"/>
        <end position="247"/>
    </location>
</feature>
<gene>
    <name evidence="6" type="ORF">SAC06_04480</name>
</gene>
<reference evidence="6" key="1">
    <citation type="submission" date="2023-11" db="EMBL/GenBank/DDBJ databases">
        <title>Scrofimicrobium hongkongense sp. nov., isolated from a patient with peritonitis.</title>
        <authorList>
            <person name="Lao H.Y."/>
            <person name="Wong A.Y.P."/>
            <person name="Ng T.L."/>
            <person name="Wong R.Y.L."/>
            <person name="Yau M.C.Y."/>
            <person name="Lam J.Y.W."/>
            <person name="Siu G.K.H."/>
        </authorList>
    </citation>
    <scope>NUCLEOTIDE SEQUENCE</scope>
    <source>
        <strain evidence="6">R131</strain>
    </source>
</reference>
<evidence type="ECO:0000313" key="6">
    <source>
        <dbReference type="EMBL" id="XBW08818.1"/>
    </source>
</evidence>
<dbReference type="GO" id="GO:0005524">
    <property type="term" value="F:ATP binding"/>
    <property type="evidence" value="ECO:0007669"/>
    <property type="project" value="UniProtKB-KW"/>
</dbReference>
<organism evidence="6">
    <name type="scientific">Scrofimicrobium appendicitidis</name>
    <dbReference type="NCBI Taxonomy" id="3079930"/>
    <lineage>
        <taxon>Bacteria</taxon>
        <taxon>Bacillati</taxon>
        <taxon>Actinomycetota</taxon>
        <taxon>Actinomycetes</taxon>
        <taxon>Actinomycetales</taxon>
        <taxon>Actinomycetaceae</taxon>
        <taxon>Scrofimicrobium</taxon>
    </lineage>
</organism>
<evidence type="ECO:0000256" key="4">
    <source>
        <dbReference type="ARBA" id="ARBA00022840"/>
    </source>
</evidence>
<evidence type="ECO:0000256" key="2">
    <source>
        <dbReference type="ARBA" id="ARBA00022448"/>
    </source>
</evidence>
<dbReference type="Gene3D" id="3.40.50.300">
    <property type="entry name" value="P-loop containing nucleotide triphosphate hydrolases"/>
    <property type="match status" value="1"/>
</dbReference>
<dbReference type="Pfam" id="PF00005">
    <property type="entry name" value="ABC_tran"/>
    <property type="match status" value="1"/>
</dbReference>
<evidence type="ECO:0000256" key="1">
    <source>
        <dbReference type="ARBA" id="ARBA00005417"/>
    </source>
</evidence>
<dbReference type="InterPro" id="IPR003439">
    <property type="entry name" value="ABC_transporter-like_ATP-bd"/>
</dbReference>
<dbReference type="GO" id="GO:0055085">
    <property type="term" value="P:transmembrane transport"/>
    <property type="evidence" value="ECO:0007669"/>
    <property type="project" value="UniProtKB-ARBA"/>
</dbReference>
<dbReference type="AlphaFoldDB" id="A0AAU7V9N2"/>
<dbReference type="EMBL" id="CP138335">
    <property type="protein sequence ID" value="XBW08818.1"/>
    <property type="molecule type" value="Genomic_DNA"/>
</dbReference>
<keyword evidence="2" id="KW-0813">Transport</keyword>
<dbReference type="GO" id="GO:0016887">
    <property type="term" value="F:ATP hydrolysis activity"/>
    <property type="evidence" value="ECO:0007669"/>
    <property type="project" value="InterPro"/>
</dbReference>
<name>A0AAU7V9N2_9ACTO</name>
<keyword evidence="3" id="KW-0547">Nucleotide-binding</keyword>
<dbReference type="CDD" id="cd03257">
    <property type="entry name" value="ABC_NikE_OppD_transporters"/>
    <property type="match status" value="1"/>
</dbReference>
<dbReference type="InterPro" id="IPR050319">
    <property type="entry name" value="ABC_transp_ATP-bind"/>
</dbReference>
<dbReference type="RefSeq" id="WP_350259018.1">
    <property type="nucleotide sequence ID" value="NZ_CP138335.1"/>
</dbReference>
<dbReference type="PANTHER" id="PTHR43776">
    <property type="entry name" value="TRANSPORT ATP-BINDING PROTEIN"/>
    <property type="match status" value="1"/>
</dbReference>
<proteinExistence type="inferred from homology"/>
<dbReference type="SUPFAM" id="SSF52540">
    <property type="entry name" value="P-loop containing nucleoside triphosphate hydrolases"/>
    <property type="match status" value="1"/>
</dbReference>
<evidence type="ECO:0000259" key="5">
    <source>
        <dbReference type="PROSITE" id="PS50893"/>
    </source>
</evidence>
<dbReference type="InterPro" id="IPR017871">
    <property type="entry name" value="ABC_transporter-like_CS"/>
</dbReference>
<dbReference type="InterPro" id="IPR027417">
    <property type="entry name" value="P-loop_NTPase"/>
</dbReference>
<evidence type="ECO:0000256" key="3">
    <source>
        <dbReference type="ARBA" id="ARBA00022741"/>
    </source>
</evidence>
<dbReference type="InterPro" id="IPR003593">
    <property type="entry name" value="AAA+_ATPase"/>
</dbReference>
<dbReference type="PROSITE" id="PS00211">
    <property type="entry name" value="ABC_TRANSPORTER_1"/>
    <property type="match status" value="1"/>
</dbReference>
<comment type="similarity">
    <text evidence="1">Belongs to the ABC transporter superfamily.</text>
</comment>
<dbReference type="KEGG" id="sapp:SAC06_04480"/>
<keyword evidence="4 6" id="KW-0067">ATP-binding</keyword>
<dbReference type="SMART" id="SM00382">
    <property type="entry name" value="AAA"/>
    <property type="match status" value="1"/>
</dbReference>
<protein>
    <submittedName>
        <fullName evidence="6">ABC transporter ATP-binding protein</fullName>
    </submittedName>
</protein>